<proteinExistence type="predicted"/>
<comment type="caution">
    <text evidence="1">The sequence shown here is derived from an EMBL/GenBank/DDBJ whole genome shotgun (WGS) entry which is preliminary data.</text>
</comment>
<keyword evidence="2" id="KW-1185">Reference proteome</keyword>
<evidence type="ECO:0000313" key="1">
    <source>
        <dbReference type="EMBL" id="KAG5578557.1"/>
    </source>
</evidence>
<accession>A0A9J5WTF7</accession>
<dbReference type="Proteomes" id="UP000824120">
    <property type="component" value="Chromosome 11"/>
</dbReference>
<reference evidence="1 2" key="1">
    <citation type="submission" date="2020-09" db="EMBL/GenBank/DDBJ databases">
        <title>De no assembly of potato wild relative species, Solanum commersonii.</title>
        <authorList>
            <person name="Cho K."/>
        </authorList>
    </citation>
    <scope>NUCLEOTIDE SEQUENCE [LARGE SCALE GENOMIC DNA]</scope>
    <source>
        <strain evidence="1">LZ3.2</strain>
        <tissue evidence="1">Leaf</tissue>
    </source>
</reference>
<organism evidence="1 2">
    <name type="scientific">Solanum commersonii</name>
    <name type="common">Commerson's wild potato</name>
    <name type="synonym">Commerson's nightshade</name>
    <dbReference type="NCBI Taxonomy" id="4109"/>
    <lineage>
        <taxon>Eukaryota</taxon>
        <taxon>Viridiplantae</taxon>
        <taxon>Streptophyta</taxon>
        <taxon>Embryophyta</taxon>
        <taxon>Tracheophyta</taxon>
        <taxon>Spermatophyta</taxon>
        <taxon>Magnoliopsida</taxon>
        <taxon>eudicotyledons</taxon>
        <taxon>Gunneridae</taxon>
        <taxon>Pentapetalae</taxon>
        <taxon>asterids</taxon>
        <taxon>lamiids</taxon>
        <taxon>Solanales</taxon>
        <taxon>Solanaceae</taxon>
        <taxon>Solanoideae</taxon>
        <taxon>Solaneae</taxon>
        <taxon>Solanum</taxon>
    </lineage>
</organism>
<protein>
    <submittedName>
        <fullName evidence="1">Uncharacterized protein</fullName>
    </submittedName>
</protein>
<dbReference type="AlphaFoldDB" id="A0A9J5WTF7"/>
<name>A0A9J5WTF7_SOLCO</name>
<evidence type="ECO:0000313" key="2">
    <source>
        <dbReference type="Proteomes" id="UP000824120"/>
    </source>
</evidence>
<gene>
    <name evidence="1" type="ORF">H5410_058691</name>
</gene>
<sequence length="65" mass="7346">MSINQQVKAAEFFGAPQFFRQETLRDLVGRRRGSGESGFHTHHLEALRHTARFSELACNNANSKS</sequence>
<dbReference type="OrthoDB" id="10287632at2759"/>
<dbReference type="EMBL" id="JACXVP010000011">
    <property type="protein sequence ID" value="KAG5578557.1"/>
    <property type="molecule type" value="Genomic_DNA"/>
</dbReference>